<dbReference type="InterPro" id="IPR049352">
    <property type="entry name" value="Rost"/>
</dbReference>
<protein>
    <submittedName>
        <fullName evidence="2">Hypp5810 protein</fullName>
    </submittedName>
</protein>
<feature type="transmembrane region" description="Helical" evidence="1">
    <location>
        <begin position="161"/>
        <end position="179"/>
    </location>
</feature>
<evidence type="ECO:0000256" key="1">
    <source>
        <dbReference type="SAM" id="Phobius"/>
    </source>
</evidence>
<dbReference type="PANTHER" id="PTHR12242:SF1">
    <property type="entry name" value="MYND-TYPE DOMAIN-CONTAINING PROTEIN"/>
    <property type="match status" value="1"/>
</dbReference>
<feature type="transmembrane region" description="Helical" evidence="1">
    <location>
        <begin position="121"/>
        <end position="141"/>
    </location>
</feature>
<dbReference type="GO" id="GO:0016020">
    <property type="term" value="C:membrane"/>
    <property type="evidence" value="ECO:0007669"/>
    <property type="project" value="TreeGrafter"/>
</dbReference>
<keyword evidence="1" id="KW-0812">Transmembrane</keyword>
<reference evidence="2" key="1">
    <citation type="submission" date="2022-01" db="EMBL/GenBank/DDBJ databases">
        <authorList>
            <person name="Braso-Vives M."/>
        </authorList>
    </citation>
    <scope>NUCLEOTIDE SEQUENCE</scope>
</reference>
<dbReference type="AlphaFoldDB" id="A0A8J9YSG6"/>
<dbReference type="PANTHER" id="PTHR12242">
    <property type="entry name" value="OS02G0130600 PROTEIN-RELATED"/>
    <property type="match status" value="1"/>
</dbReference>
<proteinExistence type="predicted"/>
<keyword evidence="1" id="KW-0472">Membrane</keyword>
<dbReference type="Proteomes" id="UP000838412">
    <property type="component" value="Chromosome 11"/>
</dbReference>
<feature type="transmembrane region" description="Helical" evidence="1">
    <location>
        <begin position="185"/>
        <end position="204"/>
    </location>
</feature>
<evidence type="ECO:0000313" key="3">
    <source>
        <dbReference type="Proteomes" id="UP000838412"/>
    </source>
</evidence>
<keyword evidence="1" id="KW-1133">Transmembrane helix</keyword>
<organism evidence="2 3">
    <name type="scientific">Branchiostoma lanceolatum</name>
    <name type="common">Common lancelet</name>
    <name type="synonym">Amphioxus lanceolatum</name>
    <dbReference type="NCBI Taxonomy" id="7740"/>
    <lineage>
        <taxon>Eukaryota</taxon>
        <taxon>Metazoa</taxon>
        <taxon>Chordata</taxon>
        <taxon>Cephalochordata</taxon>
        <taxon>Leptocardii</taxon>
        <taxon>Amphioxiformes</taxon>
        <taxon>Branchiostomatidae</taxon>
        <taxon>Branchiostoma</taxon>
    </lineage>
</organism>
<dbReference type="Pfam" id="PF21534">
    <property type="entry name" value="Rost"/>
    <property type="match status" value="1"/>
</dbReference>
<dbReference type="OrthoDB" id="419711at2759"/>
<feature type="transmembrane region" description="Helical" evidence="1">
    <location>
        <begin position="43"/>
        <end position="63"/>
    </location>
</feature>
<name>A0A8J9YSG6_BRALA</name>
<gene>
    <name evidence="2" type="primary">Hypp5810</name>
    <name evidence="2" type="ORF">BLAG_LOCUS3683</name>
</gene>
<sequence>MAGCGCDGRSCRSEFKLDNLRLEFHNPYAFVKSQWNCHPAFFATYRVLAAVYLAGVACFDGVYHGLSLGQRYKVLLYLPNLTLVLIAAYFVLTATVTVFYNLPGSSYSSLLRRTLPWYLKFAWLLYNLTAGTSVLVTVVHWTVVRDHNQRTIDFVIDVNKYVLNVAFLFVELIFSGVPVRVLHCVYTMVWTALYLVLLVVYWGLGGTGVNGKTWLYAFIDYDNNWGLAVAYSLGAVFVAAPVAHCLWFVVYKIRSVVVCTPCSRGSARAPPTAQSETTPL</sequence>
<dbReference type="EMBL" id="OV696696">
    <property type="protein sequence ID" value="CAH1239348.1"/>
    <property type="molecule type" value="Genomic_DNA"/>
</dbReference>
<feature type="transmembrane region" description="Helical" evidence="1">
    <location>
        <begin position="75"/>
        <end position="101"/>
    </location>
</feature>
<keyword evidence="3" id="KW-1185">Reference proteome</keyword>
<accession>A0A8J9YSG6</accession>
<evidence type="ECO:0000313" key="2">
    <source>
        <dbReference type="EMBL" id="CAH1239348.1"/>
    </source>
</evidence>
<feature type="transmembrane region" description="Helical" evidence="1">
    <location>
        <begin position="225"/>
        <end position="250"/>
    </location>
</feature>